<proteinExistence type="predicted"/>
<reference evidence="1" key="1">
    <citation type="submission" date="2022-12" db="EMBL/GenBank/DDBJ databases">
        <title>Genome Sequence of Lasiodiplodia mahajangana.</title>
        <authorList>
            <person name="Buettner E."/>
        </authorList>
    </citation>
    <scope>NUCLEOTIDE SEQUENCE</scope>
    <source>
        <strain evidence="1">VT137</strain>
    </source>
</reference>
<comment type="caution">
    <text evidence="1">The sequence shown here is derived from an EMBL/GenBank/DDBJ whole genome shotgun (WGS) entry which is preliminary data.</text>
</comment>
<protein>
    <submittedName>
        <fullName evidence="1">Uncharacterized protein</fullName>
    </submittedName>
</protein>
<name>A0ACC2JMK8_9PEZI</name>
<keyword evidence="2" id="KW-1185">Reference proteome</keyword>
<gene>
    <name evidence="1" type="ORF">O1611_g4939</name>
</gene>
<organism evidence="1 2">
    <name type="scientific">Lasiodiplodia mahajangana</name>
    <dbReference type="NCBI Taxonomy" id="1108764"/>
    <lineage>
        <taxon>Eukaryota</taxon>
        <taxon>Fungi</taxon>
        <taxon>Dikarya</taxon>
        <taxon>Ascomycota</taxon>
        <taxon>Pezizomycotina</taxon>
        <taxon>Dothideomycetes</taxon>
        <taxon>Dothideomycetes incertae sedis</taxon>
        <taxon>Botryosphaeriales</taxon>
        <taxon>Botryosphaeriaceae</taxon>
        <taxon>Lasiodiplodia</taxon>
    </lineage>
</organism>
<evidence type="ECO:0000313" key="2">
    <source>
        <dbReference type="Proteomes" id="UP001153332"/>
    </source>
</evidence>
<dbReference type="EMBL" id="JAPUUL010000989">
    <property type="protein sequence ID" value="KAJ8128696.1"/>
    <property type="molecule type" value="Genomic_DNA"/>
</dbReference>
<sequence length="1458" mass="164601">MRTDMSYAVQDNLWQKMTYDDWRVSLDAKAAGSWNLHATLPRDLDFFILISSISSLFGNRGQANYSAGNAFKDALAHHRIAHGQKAVSINLGLMVDEGFIAEAATVEVTLRRLQLMTELHMGEFLTLLEHYCDPALPLLSDAQAQVVFGIELPSVALAKLGGEELHHSIYRPMFSHLFAMGRRVGTSEDRSVIFRGHVSREAALKAVETEDEAGSLVTGWLQTKLAHVLGLAVEDVEPSRPAHTFGIDSLVAIDLKNWFDREVGTDMQFAAMEVVGLVAAVPGLIELTTAALRLLRGVSQSRKTLSEATNGLELQLQALSEALNLLVSRGHSGLLLSTQRQKLPPLIAQLREQLGSLNTFLSATRSDSKLKRIRIAVNNPKKRLNDEIQKLERSINILKFYLLEHNVTLNEEAAAATLAAKKSELRTLLNPSGHDFIRPKLNGTLDWVSSNTVFHQWLTASHPPSSTGTPLLPRLLLIHGPKGSGKSVLAASTATRVRSTSRPCAFFSYFHGIERQRKSETMFSTLLWQMLNFDGLSSETLGQVHNIILSSDSISLKPLLQAMECVASTLKAPFYMIVDGIDESDDDDWGDAEGPLHIFEGWMNQFANLHILLVGRQSILHHILAKYPDRSIELTEDVTRGDISMFIDYRIKESPQLNAMSEHLRAHVQEMLREKSTGMFLWVELVFKELRHCHSPSSITDCLQDLPQDLEAEYARLFTRLIHRLHSQARKPTPPVRAARTLLALVMSALEPLTIDDLRYAYAASCGKGKMWEDELITEDAVFDLIGDFVTCTGPSTQHIHICHSSLEELLLLPADKWIGKLKDVEFFRLENQECHRLMACACIEYVTNFDFGYPLAENSYHKLVGRAFLFYATKNGLPHLLYWNSVDANGSINQIELLKAYIEGSAFGGLVEFVAIASLDQVGFVDDYVSGITVYALAEFLPVTLKRIAAENAYRVDKFGPDDPRTLSWYQISSLFRVGLLMLPISSLEQPQHAQSPPPKPVTLELEEAEISDETPAVSLQILSSSGQPQSHAETASRALRREINEEIRSLGTVNAAIQSNIQGLAIGRMMQQALQIWIDPRAAFNKVAQSFVATLPIHIHLMFVDIMQMNDMDLGIPLGDLGRKRTEGQRTIYRAWALMQYLRTNDEQDERIYREVQDIIIKLEDNPITRRMLYYYVWELIDVLDSLGRHYEIPKFIDYLLNRVTDAHPRPFRHKSRRPLYSLVYKTGRWREFEVKRLGEIAGLLFNIRLFGDAERVYAHLCTCAKVHYGIHAPKTLRLQLNYVMSLLQNARFDQAEQVSSEIIMALSSNKLRELHVARYFAAFAANKLGKHSNASRILQALLQDIEPRKNESGIGVDIKNAKLAVRAKVFLLEVLGSSAHLDRNCDMRKSLLDSCLKHLERTDRTSFRIMWRGDAVWRYCVTSDEVYGQMTWQLEDSLPYGDRDRYHIPYTTRQN</sequence>
<evidence type="ECO:0000313" key="1">
    <source>
        <dbReference type="EMBL" id="KAJ8128696.1"/>
    </source>
</evidence>
<accession>A0ACC2JMK8</accession>
<dbReference type="Proteomes" id="UP001153332">
    <property type="component" value="Unassembled WGS sequence"/>
</dbReference>